<dbReference type="SUPFAM" id="SSF52402">
    <property type="entry name" value="Adenine nucleotide alpha hydrolases-like"/>
    <property type="match status" value="2"/>
</dbReference>
<dbReference type="EMBL" id="FOBV01000002">
    <property type="protein sequence ID" value="SEM31888.1"/>
    <property type="molecule type" value="Genomic_DNA"/>
</dbReference>
<evidence type="ECO:0000313" key="1">
    <source>
        <dbReference type="EMBL" id="SEM31888.1"/>
    </source>
</evidence>
<reference evidence="2" key="1">
    <citation type="submission" date="2016-10" db="EMBL/GenBank/DDBJ databases">
        <authorList>
            <person name="Varghese N."/>
            <person name="Submissions S."/>
        </authorList>
    </citation>
    <scope>NUCLEOTIDE SEQUENCE [LARGE SCALE GENOMIC DNA]</scope>
    <source>
        <strain evidence="2">DSM 17453</strain>
    </source>
</reference>
<sequence length="281" mass="32106">MKTILIPVDSTATTENAVLFAAQWAQEYGYDHIILMKTYDSVFDYINISEGYALVNEETVNRIHENNEALLDHLEHLVKKTGFTTRVSKVTSSFTMLRSINNYLKADNTIELLVLGTENRAGSTSSTVSENIISIARTSRVKTLIVPEGDHYKEVSNVLIPCDISRADHLERLSDYKSFLKNRNHHLMLLYIDTKGDKDTRDHNKEIWEDYVNDYLKNIPYSIHYSFGKEIVRGILAFAASHHTDLIIALPGEHSFLYHMANRSISEAIYQNVSRPVLILK</sequence>
<accession>A0A1H7XFA9</accession>
<proteinExistence type="predicted"/>
<dbReference type="Gene3D" id="3.40.50.12370">
    <property type="match status" value="1"/>
</dbReference>
<evidence type="ECO:0000313" key="2">
    <source>
        <dbReference type="Proteomes" id="UP000199450"/>
    </source>
</evidence>
<gene>
    <name evidence="1" type="ORF">SAMN05421856_102375</name>
</gene>
<organism evidence="1 2">
    <name type="scientific">Chryseobacterium taichungense</name>
    <dbReference type="NCBI Taxonomy" id="295069"/>
    <lineage>
        <taxon>Bacteria</taxon>
        <taxon>Pseudomonadati</taxon>
        <taxon>Bacteroidota</taxon>
        <taxon>Flavobacteriia</taxon>
        <taxon>Flavobacteriales</taxon>
        <taxon>Weeksellaceae</taxon>
        <taxon>Chryseobacterium group</taxon>
        <taxon>Chryseobacterium</taxon>
    </lineage>
</organism>
<name>A0A1H7XFA9_9FLAO</name>
<protein>
    <submittedName>
        <fullName evidence="1">Nucleotide-binding universal stress protein, UspA family</fullName>
    </submittedName>
</protein>
<dbReference type="RefSeq" id="WP_089999033.1">
    <property type="nucleotide sequence ID" value="NZ_FOBV01000002.1"/>
</dbReference>
<dbReference type="Proteomes" id="UP000199450">
    <property type="component" value="Unassembled WGS sequence"/>
</dbReference>
<keyword evidence="2" id="KW-1185">Reference proteome</keyword>
<dbReference type="OrthoDB" id="9788959at2"/>
<dbReference type="AlphaFoldDB" id="A0A1H7XFA9"/>
<dbReference type="STRING" id="295069.SAMN05421856_102375"/>